<keyword evidence="8" id="KW-0106">Calcium</keyword>
<dbReference type="Pfam" id="PF22633">
    <property type="entry name" value="F5_F8_type_C_2"/>
    <property type="match status" value="2"/>
</dbReference>
<feature type="signal peptide" evidence="10">
    <location>
        <begin position="1"/>
        <end position="19"/>
    </location>
</feature>
<proteinExistence type="inferred from homology"/>
<evidence type="ECO:0000256" key="3">
    <source>
        <dbReference type="ARBA" id="ARBA00010147"/>
    </source>
</evidence>
<comment type="similarity">
    <text evidence="3">Belongs to the fucolectin family.</text>
</comment>
<dbReference type="InterPro" id="IPR051941">
    <property type="entry name" value="BG_Antigen-Binding_Lectin"/>
</dbReference>
<keyword evidence="10" id="KW-0732">Signal</keyword>
<protein>
    <recommendedName>
        <fullName evidence="11">Fucolectin tachylectin-4 pentraxin-1 domain-containing protein</fullName>
    </recommendedName>
</protein>
<accession>A0A8C4ZR28</accession>
<dbReference type="GO" id="GO:0010185">
    <property type="term" value="P:regulation of cellular defense response"/>
    <property type="evidence" value="ECO:0007669"/>
    <property type="project" value="UniProtKB-ARBA"/>
</dbReference>
<dbReference type="Proteomes" id="UP000694546">
    <property type="component" value="Chromosome 7"/>
</dbReference>
<comment type="function">
    <text evidence="1">Acts as a defensive agent. Recognizes blood group fucosylated oligosaccharides including A, B, H and Lewis B-type antigens. Does not recognize Lewis A antigen and has low affinity for monovalent haptens.</text>
</comment>
<evidence type="ECO:0000256" key="2">
    <source>
        <dbReference type="ARBA" id="ARBA00004613"/>
    </source>
</evidence>
<evidence type="ECO:0000259" key="11">
    <source>
        <dbReference type="SMART" id="SM00607"/>
    </source>
</evidence>
<dbReference type="GO" id="GO:0046872">
    <property type="term" value="F:metal ion binding"/>
    <property type="evidence" value="ECO:0007669"/>
    <property type="project" value="UniProtKB-KW"/>
</dbReference>
<dbReference type="Ensembl" id="ENSGMOT00000017843.2">
    <property type="protein sequence ID" value="ENSGMOP00000017413.2"/>
    <property type="gene ID" value="ENSGMOG00000016211.2"/>
</dbReference>
<dbReference type="GeneTree" id="ENSGT01060000248575"/>
<keyword evidence="9" id="KW-1015">Disulfide bond</keyword>
<keyword evidence="7" id="KW-0430">Lectin</keyword>
<keyword evidence="5" id="KW-0964">Secreted</keyword>
<dbReference type="PANTHER" id="PTHR45713">
    <property type="entry name" value="FTP DOMAIN-CONTAINING PROTEIN"/>
    <property type="match status" value="1"/>
</dbReference>
<dbReference type="Gene3D" id="2.60.120.260">
    <property type="entry name" value="Galactose-binding domain-like"/>
    <property type="match status" value="2"/>
</dbReference>
<evidence type="ECO:0000256" key="7">
    <source>
        <dbReference type="ARBA" id="ARBA00022734"/>
    </source>
</evidence>
<evidence type="ECO:0000256" key="6">
    <source>
        <dbReference type="ARBA" id="ARBA00022723"/>
    </source>
</evidence>
<dbReference type="InterPro" id="IPR008979">
    <property type="entry name" value="Galactose-bd-like_sf"/>
</dbReference>
<dbReference type="AlphaFoldDB" id="A0A8C4ZR28"/>
<comment type="subcellular location">
    <subcellularLocation>
        <location evidence="2">Secreted</location>
    </subcellularLocation>
</comment>
<dbReference type="InterPro" id="IPR006585">
    <property type="entry name" value="FTP1"/>
</dbReference>
<dbReference type="SUPFAM" id="SSF49785">
    <property type="entry name" value="Galactose-binding domain-like"/>
    <property type="match status" value="2"/>
</dbReference>
<keyword evidence="6" id="KW-0479">Metal-binding</keyword>
<sequence length="293" mass="32659">IFANIIFTLLILLSDLTAASRTNVALSSKAIQSSLLWYRSKAEYAIDGNSDPEFGHESCSSTAEQANPWWRLELPGVYRVSEIQVTTRNMNMEWLDGTEILIGNSLGNNVSWYPQGLRSSCGSYLDFQVFPKVIQTTASRINVALSSKAIQSSLLGYLGKAEHAIDGNSDPEFGHESCSSTAYQANPWWRLELPGVYRVSEIQVTNRNDNRKRLDGIEIHIGNSLGNNGNDNPRCAIINDDPGCLTQTVKCWGMEGRFINFYKSSDQADYLQLCEVKVYGGRNPVYHNMIIKG</sequence>
<evidence type="ECO:0000256" key="8">
    <source>
        <dbReference type="ARBA" id="ARBA00022837"/>
    </source>
</evidence>
<dbReference type="GO" id="GO:0001868">
    <property type="term" value="P:regulation of complement activation, lectin pathway"/>
    <property type="evidence" value="ECO:0007669"/>
    <property type="project" value="UniProtKB-ARBA"/>
</dbReference>
<evidence type="ECO:0000313" key="13">
    <source>
        <dbReference type="Proteomes" id="UP000694546"/>
    </source>
</evidence>
<evidence type="ECO:0000256" key="10">
    <source>
        <dbReference type="SAM" id="SignalP"/>
    </source>
</evidence>
<evidence type="ECO:0000256" key="4">
    <source>
        <dbReference type="ARBA" id="ARBA00011233"/>
    </source>
</evidence>
<feature type="domain" description="Fucolectin tachylectin-4 pentraxin-1" evidence="11">
    <location>
        <begin position="140"/>
        <end position="286"/>
    </location>
</feature>
<dbReference type="GO" id="GO:0042806">
    <property type="term" value="F:fucose binding"/>
    <property type="evidence" value="ECO:0007669"/>
    <property type="project" value="UniProtKB-ARBA"/>
</dbReference>
<dbReference type="SMART" id="SM00607">
    <property type="entry name" value="FTP"/>
    <property type="match status" value="2"/>
</dbReference>
<name>A0A8C4ZR28_GADMO</name>
<reference evidence="12" key="1">
    <citation type="submission" date="2025-08" db="UniProtKB">
        <authorList>
            <consortium name="Ensembl"/>
        </authorList>
    </citation>
    <scope>IDENTIFICATION</scope>
</reference>
<evidence type="ECO:0000256" key="1">
    <source>
        <dbReference type="ARBA" id="ARBA00002219"/>
    </source>
</evidence>
<evidence type="ECO:0000256" key="5">
    <source>
        <dbReference type="ARBA" id="ARBA00022525"/>
    </source>
</evidence>
<dbReference type="PANTHER" id="PTHR45713:SF8">
    <property type="entry name" value="SI:CH211-215K15.4"/>
    <property type="match status" value="1"/>
</dbReference>
<evidence type="ECO:0000256" key="9">
    <source>
        <dbReference type="ARBA" id="ARBA00023157"/>
    </source>
</evidence>
<evidence type="ECO:0000313" key="12">
    <source>
        <dbReference type="Ensembl" id="ENSGMOP00000017413.2"/>
    </source>
</evidence>
<feature type="chain" id="PRO_5045467914" description="Fucolectin tachylectin-4 pentraxin-1 domain-containing protein" evidence="10">
    <location>
        <begin position="20"/>
        <end position="293"/>
    </location>
</feature>
<comment type="subunit">
    <text evidence="4">Homotrimer.</text>
</comment>
<organism evidence="12 13">
    <name type="scientific">Gadus morhua</name>
    <name type="common">Atlantic cod</name>
    <dbReference type="NCBI Taxonomy" id="8049"/>
    <lineage>
        <taxon>Eukaryota</taxon>
        <taxon>Metazoa</taxon>
        <taxon>Chordata</taxon>
        <taxon>Craniata</taxon>
        <taxon>Vertebrata</taxon>
        <taxon>Euteleostomi</taxon>
        <taxon>Actinopterygii</taxon>
        <taxon>Neopterygii</taxon>
        <taxon>Teleostei</taxon>
        <taxon>Neoteleostei</taxon>
        <taxon>Acanthomorphata</taxon>
        <taxon>Zeiogadaria</taxon>
        <taxon>Gadariae</taxon>
        <taxon>Gadiformes</taxon>
        <taxon>Gadoidei</taxon>
        <taxon>Gadidae</taxon>
        <taxon>Gadus</taxon>
    </lineage>
</organism>
<feature type="domain" description="Fucolectin tachylectin-4 pentraxin-1" evidence="11">
    <location>
        <begin position="21"/>
        <end position="138"/>
    </location>
</feature>
<keyword evidence="13" id="KW-1185">Reference proteome</keyword>
<reference evidence="12" key="2">
    <citation type="submission" date="2025-09" db="UniProtKB">
        <authorList>
            <consortium name="Ensembl"/>
        </authorList>
    </citation>
    <scope>IDENTIFICATION</scope>
</reference>